<dbReference type="EMBL" id="MSYM01000017">
    <property type="protein sequence ID" value="OLP05325.1"/>
    <property type="molecule type" value="Genomic_DNA"/>
</dbReference>
<evidence type="ECO:0000313" key="1">
    <source>
        <dbReference type="EMBL" id="OLP05325.1"/>
    </source>
</evidence>
<sequence>MTCCSMLGSCARTQISMPNPRDFPRHRRNKTFMKKKDTTSVPLRHKTRGRPTPYQFQGLFLPSIQWEMKTEGVPWHEMENEPNELGSLFRNLRRQDVDPTSSLTNLLPIIQAKMQPNSAAEFKSAVQAVRDGAFTDDLLMQMPGNWACFRMGADKLQSPYFDEYVTIETEVKAADVALDEGNYQRAAELVQSNANLRQYWSDENLRNLASATTPNATLSPRLQAWLQLQVSVLAKWAMRESVALQAQQNCGSLEHLLNALRDDGSAAPGAMWLRAMVRLTKAHSIAEALRLVRNETLVEDLPSEATIKRWSRGSLFPVASEKLEKFIRRVSLRAGIADPNLNHAEVFESAQRYYWAARRFDSILWFVSLAHSGTKAPKTESSDCVHAPSAWLRAEFKRLQGYHS</sequence>
<name>A0A1Q8YBG7_9BURK</name>
<protein>
    <submittedName>
        <fullName evidence="1">Uncharacterized protein</fullName>
    </submittedName>
</protein>
<keyword evidence="2" id="KW-1185">Reference proteome</keyword>
<evidence type="ECO:0000313" key="2">
    <source>
        <dbReference type="Proteomes" id="UP000185911"/>
    </source>
</evidence>
<proteinExistence type="predicted"/>
<comment type="caution">
    <text evidence="1">The sequence shown here is derived from an EMBL/GenBank/DDBJ whole genome shotgun (WGS) entry which is preliminary data.</text>
</comment>
<gene>
    <name evidence="1" type="ORF">BLL52_3450</name>
</gene>
<organism evidence="1 2">
    <name type="scientific">Rhodoferax antarcticus ANT.BR</name>
    <dbReference type="NCBI Taxonomy" id="1111071"/>
    <lineage>
        <taxon>Bacteria</taxon>
        <taxon>Pseudomonadati</taxon>
        <taxon>Pseudomonadota</taxon>
        <taxon>Betaproteobacteria</taxon>
        <taxon>Burkholderiales</taxon>
        <taxon>Comamonadaceae</taxon>
        <taxon>Rhodoferax</taxon>
    </lineage>
</organism>
<accession>A0A1Q8YBG7</accession>
<reference evidence="1 2" key="1">
    <citation type="submission" date="2017-01" db="EMBL/GenBank/DDBJ databases">
        <title>Genome sequence of Rhodoferax antarcticus ANT.BR, a psychrophilic purple nonsulfur bacterium from an Antarctic microbial mat.</title>
        <authorList>
            <person name="Baker J."/>
            <person name="Riester C."/>
            <person name="Skinner B."/>
            <person name="Newell A."/>
            <person name="Swingley W."/>
            <person name="Madigan M."/>
            <person name="Jung D."/>
            <person name="Asao M."/>
            <person name="Chen M."/>
            <person name="Loughlin P."/>
            <person name="Pan H."/>
            <person name="Lin S."/>
            <person name="Li N."/>
            <person name="Shaw J."/>
            <person name="Prado M."/>
            <person name="Sherman C."/>
            <person name="Li X."/>
            <person name="Tang J."/>
            <person name="Blankenship R."/>
            <person name="Zhao T."/>
            <person name="Touchman J."/>
            <person name="Sattley M."/>
        </authorList>
    </citation>
    <scope>NUCLEOTIDE SEQUENCE [LARGE SCALE GENOMIC DNA]</scope>
    <source>
        <strain evidence="1 2">ANT.BR</strain>
    </source>
</reference>
<dbReference type="Proteomes" id="UP000185911">
    <property type="component" value="Unassembled WGS sequence"/>
</dbReference>
<dbReference type="AlphaFoldDB" id="A0A1Q8YBG7"/>